<protein>
    <recommendedName>
        <fullName evidence="3">Molybdopterin synthase sulfur carrier subunit</fullName>
    </recommendedName>
</protein>
<dbReference type="OrthoDB" id="9800712at2"/>
<dbReference type="GO" id="GO:0006777">
    <property type="term" value="P:Mo-molybdopterin cofactor biosynthetic process"/>
    <property type="evidence" value="ECO:0007669"/>
    <property type="project" value="InterPro"/>
</dbReference>
<dbReference type="InterPro" id="IPR003749">
    <property type="entry name" value="ThiS/MoaD-like"/>
</dbReference>
<evidence type="ECO:0000313" key="5">
    <source>
        <dbReference type="Proteomes" id="UP000284547"/>
    </source>
</evidence>
<accession>A0A411Z4Z3</accession>
<dbReference type="GO" id="GO:1990133">
    <property type="term" value="C:molybdopterin adenylyltransferase complex"/>
    <property type="evidence" value="ECO:0007669"/>
    <property type="project" value="TreeGrafter"/>
</dbReference>
<dbReference type="InterPro" id="IPR044672">
    <property type="entry name" value="MOCS2A"/>
</dbReference>
<dbReference type="SUPFAM" id="SSF54285">
    <property type="entry name" value="MoaD/ThiS"/>
    <property type="match status" value="1"/>
</dbReference>
<keyword evidence="5" id="KW-1185">Reference proteome</keyword>
<evidence type="ECO:0000256" key="2">
    <source>
        <dbReference type="ARBA" id="ARBA00024200"/>
    </source>
</evidence>
<dbReference type="PANTHER" id="PTHR33359:SF1">
    <property type="entry name" value="MOLYBDOPTERIN SYNTHASE SULFUR CARRIER SUBUNIT"/>
    <property type="match status" value="1"/>
</dbReference>
<evidence type="ECO:0000313" key="4">
    <source>
        <dbReference type="EMBL" id="RGP38133.1"/>
    </source>
</evidence>
<dbReference type="Gene3D" id="3.10.20.30">
    <property type="match status" value="1"/>
</dbReference>
<sequence>MTVEVLYFAWVRERIGLPRERIETQAATVADLIAELVAREERYALAFADLASLRVALDQELSSFDAPLAGVREVAFFPPMTGG</sequence>
<gene>
    <name evidence="4" type="primary">moaD</name>
    <name evidence="4" type="ORF">D1012_04660</name>
</gene>
<evidence type="ECO:0000256" key="3">
    <source>
        <dbReference type="ARBA" id="ARBA00024247"/>
    </source>
</evidence>
<comment type="similarity">
    <text evidence="2">Belongs to the MoaD family.</text>
</comment>
<dbReference type="InterPro" id="IPR016155">
    <property type="entry name" value="Mopterin_synth/thiamin_S_b"/>
</dbReference>
<organism evidence="4 5">
    <name type="scientific">Pseudotabrizicola alkalilacus</name>
    <dbReference type="NCBI Taxonomy" id="2305252"/>
    <lineage>
        <taxon>Bacteria</taxon>
        <taxon>Pseudomonadati</taxon>
        <taxon>Pseudomonadota</taxon>
        <taxon>Alphaproteobacteria</taxon>
        <taxon>Rhodobacterales</taxon>
        <taxon>Paracoccaceae</taxon>
        <taxon>Pseudotabrizicola</taxon>
    </lineage>
</organism>
<reference evidence="4 5" key="1">
    <citation type="submission" date="2018-08" db="EMBL/GenBank/DDBJ databases">
        <title>Flavobacterium tibetense sp. nov., isolated from a wetland YonghuCo on Tibetan Plateau.</title>
        <authorList>
            <person name="Phurbu D."/>
            <person name="Lu H."/>
            <person name="Xing P."/>
        </authorList>
    </citation>
    <scope>NUCLEOTIDE SEQUENCE [LARGE SCALE GENOMIC DNA]</scope>
    <source>
        <strain evidence="4 5">DJC</strain>
    </source>
</reference>
<dbReference type="PANTHER" id="PTHR33359">
    <property type="entry name" value="MOLYBDOPTERIN SYNTHASE SULFUR CARRIER SUBUNIT"/>
    <property type="match status" value="1"/>
</dbReference>
<dbReference type="InterPro" id="IPR012675">
    <property type="entry name" value="Beta-grasp_dom_sf"/>
</dbReference>
<dbReference type="Proteomes" id="UP000284547">
    <property type="component" value="Unassembled WGS sequence"/>
</dbReference>
<dbReference type="EMBL" id="QWEY01000002">
    <property type="protein sequence ID" value="RGP38133.1"/>
    <property type="molecule type" value="Genomic_DNA"/>
</dbReference>
<dbReference type="RefSeq" id="WP_118150187.1">
    <property type="nucleotide sequence ID" value="NZ_QWEY01000002.1"/>
</dbReference>
<dbReference type="AlphaFoldDB" id="A0A411Z4Z3"/>
<dbReference type="NCBIfam" id="TIGR01682">
    <property type="entry name" value="moaD"/>
    <property type="match status" value="1"/>
</dbReference>
<proteinExistence type="inferred from homology"/>
<keyword evidence="1" id="KW-0547">Nucleotide-binding</keyword>
<evidence type="ECO:0000256" key="1">
    <source>
        <dbReference type="ARBA" id="ARBA00022741"/>
    </source>
</evidence>
<name>A0A411Z4Z3_9RHOB</name>
<dbReference type="Pfam" id="PF02597">
    <property type="entry name" value="ThiS"/>
    <property type="match status" value="1"/>
</dbReference>
<dbReference type="CDD" id="cd00754">
    <property type="entry name" value="Ubl_MoaD"/>
    <property type="match status" value="1"/>
</dbReference>
<dbReference type="GO" id="GO:0000166">
    <property type="term" value="F:nucleotide binding"/>
    <property type="evidence" value="ECO:0007669"/>
    <property type="project" value="UniProtKB-KW"/>
</dbReference>
<comment type="caution">
    <text evidence="4">The sequence shown here is derived from an EMBL/GenBank/DDBJ whole genome shotgun (WGS) entry which is preliminary data.</text>
</comment>